<dbReference type="PANTHER" id="PTHR14136">
    <property type="entry name" value="BTB_POZ DOMAIN-CONTAINING PROTEIN KCTD9"/>
    <property type="match status" value="1"/>
</dbReference>
<organism evidence="1 2">
    <name type="scientific">Limnothrix redekei LRLZ20PSL1</name>
    <dbReference type="NCBI Taxonomy" id="3112953"/>
    <lineage>
        <taxon>Bacteria</taxon>
        <taxon>Bacillati</taxon>
        <taxon>Cyanobacteriota</taxon>
        <taxon>Cyanophyceae</taxon>
        <taxon>Pseudanabaenales</taxon>
        <taxon>Pseudanabaenaceae</taxon>
        <taxon>Limnothrix</taxon>
    </lineage>
</organism>
<dbReference type="Proteomes" id="UP001604335">
    <property type="component" value="Unassembled WGS sequence"/>
</dbReference>
<evidence type="ECO:0000313" key="1">
    <source>
        <dbReference type="EMBL" id="MFG3819542.1"/>
    </source>
</evidence>
<protein>
    <submittedName>
        <fullName evidence="1">Pentapeptide repeat-containing protein</fullName>
    </submittedName>
</protein>
<proteinExistence type="predicted"/>
<name>A0ABW7CET7_9CYAN</name>
<reference evidence="2" key="1">
    <citation type="journal article" date="2024" name="Algal Res.">
        <title>Biochemical, toxicological and genomic investigation of a high-biomass producing Limnothrix strain isolated from Italian shallow drinking water reservoir.</title>
        <authorList>
            <person name="Simonazzi M."/>
            <person name="Shishido T.K."/>
            <person name="Delbaje E."/>
            <person name="Wahlsten M."/>
            <person name="Fewer D.P."/>
            <person name="Sivonen K."/>
            <person name="Pezzolesi L."/>
            <person name="Pistocchi R."/>
        </authorList>
    </citation>
    <scope>NUCLEOTIDE SEQUENCE [LARGE SCALE GENOMIC DNA]</scope>
    <source>
        <strain evidence="2">LRLZ20PSL1</strain>
    </source>
</reference>
<sequence>MTVFQDAGAPAEQAGADRSRVDLDAVIEQITQALNLAERHPLSPEQRAVLDCLLARSGGAIDGPWAGAIAAIWANPQASFLDLLTLAQLNPQQDLTGRQLLGVRLEGCDLSGANLQRVNLRGSQLCDADLSGADLTEARLAGADLSGALLSDVNLTRADLHKASLALANLSGANLSGANLSGANLSRVNFHRAIVTGAVLGNNEGLTAEDYQQLVAHGAIGDLHETESGG</sequence>
<dbReference type="EMBL" id="JAZAQF010000094">
    <property type="protein sequence ID" value="MFG3819542.1"/>
    <property type="molecule type" value="Genomic_DNA"/>
</dbReference>
<dbReference type="InterPro" id="IPR051082">
    <property type="entry name" value="Pentapeptide-BTB/POZ_domain"/>
</dbReference>
<dbReference type="SUPFAM" id="SSF141571">
    <property type="entry name" value="Pentapeptide repeat-like"/>
    <property type="match status" value="1"/>
</dbReference>
<dbReference type="Pfam" id="PF00805">
    <property type="entry name" value="Pentapeptide"/>
    <property type="match status" value="2"/>
</dbReference>
<gene>
    <name evidence="1" type="ORF">VPK24_18000</name>
</gene>
<evidence type="ECO:0000313" key="2">
    <source>
        <dbReference type="Proteomes" id="UP001604335"/>
    </source>
</evidence>
<dbReference type="RefSeq" id="WP_393015504.1">
    <property type="nucleotide sequence ID" value="NZ_JAZAQF010000094.1"/>
</dbReference>
<comment type="caution">
    <text evidence="1">The sequence shown here is derived from an EMBL/GenBank/DDBJ whole genome shotgun (WGS) entry which is preliminary data.</text>
</comment>
<dbReference type="Gene3D" id="2.160.20.80">
    <property type="entry name" value="E3 ubiquitin-protein ligase SopA"/>
    <property type="match status" value="1"/>
</dbReference>
<accession>A0ABW7CET7</accession>
<dbReference type="PANTHER" id="PTHR14136:SF17">
    <property type="entry name" value="BTB_POZ DOMAIN-CONTAINING PROTEIN KCTD9"/>
    <property type="match status" value="1"/>
</dbReference>
<keyword evidence="2" id="KW-1185">Reference proteome</keyword>
<dbReference type="InterPro" id="IPR001646">
    <property type="entry name" value="5peptide_repeat"/>
</dbReference>